<dbReference type="Pfam" id="PF26553">
    <property type="entry name" value="PDDEXK_19"/>
    <property type="match status" value="1"/>
</dbReference>
<dbReference type="InterPro" id="IPR059051">
    <property type="entry name" value="MTH_967_PDDEXK"/>
</dbReference>
<feature type="domain" description="MTH-967-like PD-(D/E)XK" evidence="1">
    <location>
        <begin position="17"/>
        <end position="83"/>
    </location>
</feature>
<evidence type="ECO:0000313" key="2">
    <source>
        <dbReference type="EMBL" id="RLE49293.1"/>
    </source>
</evidence>
<proteinExistence type="predicted"/>
<comment type="caution">
    <text evidence="2">The sequence shown here is derived from an EMBL/GenBank/DDBJ whole genome shotgun (WGS) entry which is preliminary data.</text>
</comment>
<reference evidence="2 3" key="1">
    <citation type="submission" date="2018-06" db="EMBL/GenBank/DDBJ databases">
        <title>Extensive metabolic versatility and redundancy in microbially diverse, dynamic hydrothermal sediments.</title>
        <authorList>
            <person name="Dombrowski N."/>
            <person name="Teske A."/>
            <person name="Baker B.J."/>
        </authorList>
    </citation>
    <scope>NUCLEOTIDE SEQUENCE [LARGE SCALE GENOMIC DNA]</scope>
    <source>
        <strain evidence="2">B66_G16</strain>
    </source>
</reference>
<dbReference type="InterPro" id="IPR011335">
    <property type="entry name" value="Restrct_endonuc-II-like"/>
</dbReference>
<dbReference type="EMBL" id="QMQV01000042">
    <property type="protein sequence ID" value="RLE49293.1"/>
    <property type="molecule type" value="Genomic_DNA"/>
</dbReference>
<sequence>MPRKLSPYTKGIVAERKVMKKLQEKGWLVKQSKGSRGPYDLYALKNGRKLLIQVKSHSSRPTRREIRKLRRVAKSKKAKALIMHVDSSGVDSLFVY</sequence>
<accession>A0A497EPL9</accession>
<dbReference type="GO" id="GO:0003676">
    <property type="term" value="F:nucleic acid binding"/>
    <property type="evidence" value="ECO:0007669"/>
    <property type="project" value="InterPro"/>
</dbReference>
<protein>
    <recommendedName>
        <fullName evidence="1">MTH-967-like PD-(D/E)XK domain-containing protein</fullName>
    </recommendedName>
</protein>
<dbReference type="SUPFAM" id="SSF52980">
    <property type="entry name" value="Restriction endonuclease-like"/>
    <property type="match status" value="1"/>
</dbReference>
<evidence type="ECO:0000313" key="3">
    <source>
        <dbReference type="Proteomes" id="UP000278475"/>
    </source>
</evidence>
<dbReference type="AlphaFoldDB" id="A0A497EPL9"/>
<gene>
    <name evidence="2" type="ORF">DRJ31_05455</name>
</gene>
<evidence type="ECO:0000259" key="1">
    <source>
        <dbReference type="Pfam" id="PF26553"/>
    </source>
</evidence>
<organism evidence="2 3">
    <name type="scientific">Thermoproteota archaeon</name>
    <dbReference type="NCBI Taxonomy" id="2056631"/>
    <lineage>
        <taxon>Archaea</taxon>
        <taxon>Thermoproteota</taxon>
    </lineage>
</organism>
<name>A0A497EPL9_9CREN</name>
<dbReference type="InterPro" id="IPR011856">
    <property type="entry name" value="tRNA_endonuc-like_dom_sf"/>
</dbReference>
<dbReference type="Proteomes" id="UP000278475">
    <property type="component" value="Unassembled WGS sequence"/>
</dbReference>
<dbReference type="Gene3D" id="3.40.1350.10">
    <property type="match status" value="1"/>
</dbReference>